<organism evidence="2 3">
    <name type="scientific">Galerina marginata (strain CBS 339.88)</name>
    <dbReference type="NCBI Taxonomy" id="685588"/>
    <lineage>
        <taxon>Eukaryota</taxon>
        <taxon>Fungi</taxon>
        <taxon>Dikarya</taxon>
        <taxon>Basidiomycota</taxon>
        <taxon>Agaricomycotina</taxon>
        <taxon>Agaricomycetes</taxon>
        <taxon>Agaricomycetidae</taxon>
        <taxon>Agaricales</taxon>
        <taxon>Agaricineae</taxon>
        <taxon>Strophariaceae</taxon>
        <taxon>Galerina</taxon>
    </lineage>
</organism>
<keyword evidence="1" id="KW-0732">Signal</keyword>
<feature type="signal peptide" evidence="1">
    <location>
        <begin position="1"/>
        <end position="21"/>
    </location>
</feature>
<accession>A0A067SIG7</accession>
<dbReference type="AlphaFoldDB" id="A0A067SIG7"/>
<sequence>MYLLHLLAAAIVLQVSFFAFAQDAADGSSIPSCTFSCPETNSLSWSLVKRPHTIGFNTYYSIFECVYSTPSVSTTRSEHKCSYYKHTGSQALGAAGDNCPPNAIPCSQPSSPEAAGEAATTPLFSHQDNEELPAWVESGRYLLYLQEHHSG</sequence>
<dbReference type="OrthoDB" id="2978948at2759"/>
<evidence type="ECO:0000313" key="3">
    <source>
        <dbReference type="Proteomes" id="UP000027222"/>
    </source>
</evidence>
<evidence type="ECO:0008006" key="4">
    <source>
        <dbReference type="Google" id="ProtNLM"/>
    </source>
</evidence>
<dbReference type="Proteomes" id="UP000027222">
    <property type="component" value="Unassembled WGS sequence"/>
</dbReference>
<gene>
    <name evidence="2" type="ORF">GALMADRAFT_75998</name>
</gene>
<protein>
    <recommendedName>
        <fullName evidence="4">Ig-like domain-containing protein</fullName>
    </recommendedName>
</protein>
<dbReference type="HOGENOM" id="CLU_126118_0_0_1"/>
<evidence type="ECO:0000256" key="1">
    <source>
        <dbReference type="SAM" id="SignalP"/>
    </source>
</evidence>
<name>A0A067SIG7_GALM3</name>
<feature type="chain" id="PRO_5001645779" description="Ig-like domain-containing protein" evidence="1">
    <location>
        <begin position="22"/>
        <end position="151"/>
    </location>
</feature>
<evidence type="ECO:0000313" key="2">
    <source>
        <dbReference type="EMBL" id="KDR70745.1"/>
    </source>
</evidence>
<reference evidence="3" key="1">
    <citation type="journal article" date="2014" name="Proc. Natl. Acad. Sci. U.S.A.">
        <title>Extensive sampling of basidiomycete genomes demonstrates inadequacy of the white-rot/brown-rot paradigm for wood decay fungi.</title>
        <authorList>
            <person name="Riley R."/>
            <person name="Salamov A.A."/>
            <person name="Brown D.W."/>
            <person name="Nagy L.G."/>
            <person name="Floudas D."/>
            <person name="Held B.W."/>
            <person name="Levasseur A."/>
            <person name="Lombard V."/>
            <person name="Morin E."/>
            <person name="Otillar R."/>
            <person name="Lindquist E.A."/>
            <person name="Sun H."/>
            <person name="LaButti K.M."/>
            <person name="Schmutz J."/>
            <person name="Jabbour D."/>
            <person name="Luo H."/>
            <person name="Baker S.E."/>
            <person name="Pisabarro A.G."/>
            <person name="Walton J.D."/>
            <person name="Blanchette R.A."/>
            <person name="Henrissat B."/>
            <person name="Martin F."/>
            <person name="Cullen D."/>
            <person name="Hibbett D.S."/>
            <person name="Grigoriev I.V."/>
        </authorList>
    </citation>
    <scope>NUCLEOTIDE SEQUENCE [LARGE SCALE GENOMIC DNA]</scope>
    <source>
        <strain evidence="3">CBS 339.88</strain>
    </source>
</reference>
<proteinExistence type="predicted"/>
<keyword evidence="3" id="KW-1185">Reference proteome</keyword>
<dbReference type="EMBL" id="KL142396">
    <property type="protein sequence ID" value="KDR70745.1"/>
    <property type="molecule type" value="Genomic_DNA"/>
</dbReference>